<sequence length="359" mass="40728">MTMLPGEIFWERFGHDAIVVVDPATREATSYNFGFFDLDEPDFTSRFIRGDMRYRLVALPVDQDLAVYEAEGRGVSIQWLDLTAEDARQLAVALAENARPENARYRYDYFLDNCSTRVRDAIDRALHGRLRSQLEGRSQGNTHRGEAMRLASPDFWMWLGFDVGLGPAADKPLPLWDEAFVPMRLSTALRDVTHPDGRPVVRREHEVLPHRLQPEPRERPQRWWLWALCGLAIGGALAWAGRRHPRVTTALAVPFWTLCGVVGTLLLFLWFGTAHRFAWGNHNLFLLSPLAWLLLPGAVRLLRGRPPGTWFNRALALVAAVAAIGLFAHWLPLAPQRNAHWIALLLPVHLGLLAGLRRR</sequence>
<feature type="domain" description="Lnb N-terminal periplasmic" evidence="2">
    <location>
        <begin position="6"/>
        <end position="130"/>
    </location>
</feature>
<keyword evidence="1" id="KW-0472">Membrane</keyword>
<dbReference type="EMBL" id="VLKP01000008">
    <property type="protein sequence ID" value="TWI09533.1"/>
    <property type="molecule type" value="Genomic_DNA"/>
</dbReference>
<feature type="domain" description="Lnb-like transmembrane" evidence="3">
    <location>
        <begin position="232"/>
        <end position="338"/>
    </location>
</feature>
<comment type="caution">
    <text evidence="4">The sequence shown here is derived from an EMBL/GenBank/DDBJ whole genome shotgun (WGS) entry which is preliminary data.</text>
</comment>
<feature type="transmembrane region" description="Helical" evidence="1">
    <location>
        <begin position="253"/>
        <end position="272"/>
    </location>
</feature>
<feature type="transmembrane region" description="Helical" evidence="1">
    <location>
        <begin position="284"/>
        <end position="302"/>
    </location>
</feature>
<protein>
    <submittedName>
        <fullName evidence="4">Uncharacterized protein DUF4105</fullName>
    </submittedName>
</protein>
<evidence type="ECO:0000256" key="1">
    <source>
        <dbReference type="SAM" id="Phobius"/>
    </source>
</evidence>
<keyword evidence="1" id="KW-0812">Transmembrane</keyword>
<gene>
    <name evidence="4" type="ORF">IP93_02150</name>
</gene>
<evidence type="ECO:0000259" key="3">
    <source>
        <dbReference type="Pfam" id="PF25221"/>
    </source>
</evidence>
<evidence type="ECO:0000313" key="4">
    <source>
        <dbReference type="EMBL" id="TWI09533.1"/>
    </source>
</evidence>
<accession>A0A562LPM6</accession>
<dbReference type="InterPro" id="IPR025178">
    <property type="entry name" value="Lnb_N"/>
</dbReference>
<feature type="transmembrane region" description="Helical" evidence="1">
    <location>
        <begin position="339"/>
        <end position="356"/>
    </location>
</feature>
<name>A0A562LPM6_9GAMM</name>
<feature type="transmembrane region" description="Helical" evidence="1">
    <location>
        <begin position="314"/>
        <end position="333"/>
    </location>
</feature>
<reference evidence="4 5" key="1">
    <citation type="journal article" date="2015" name="Stand. Genomic Sci.">
        <title>Genomic Encyclopedia of Bacterial and Archaeal Type Strains, Phase III: the genomes of soil and plant-associated and newly described type strains.</title>
        <authorList>
            <person name="Whitman W.B."/>
            <person name="Woyke T."/>
            <person name="Klenk H.P."/>
            <person name="Zhou Y."/>
            <person name="Lilburn T.G."/>
            <person name="Beck B.J."/>
            <person name="De Vos P."/>
            <person name="Vandamme P."/>
            <person name="Eisen J.A."/>
            <person name="Garrity G."/>
            <person name="Hugenholtz P."/>
            <person name="Kyrpides N.C."/>
        </authorList>
    </citation>
    <scope>NUCLEOTIDE SEQUENCE [LARGE SCALE GENOMIC DNA]</scope>
    <source>
        <strain evidence="4 5">CGMCC 1.10136</strain>
    </source>
</reference>
<dbReference type="AlphaFoldDB" id="A0A562LPM6"/>
<evidence type="ECO:0000313" key="5">
    <source>
        <dbReference type="Proteomes" id="UP000316471"/>
    </source>
</evidence>
<keyword evidence="1" id="KW-1133">Transmembrane helix</keyword>
<dbReference type="InterPro" id="IPR057436">
    <property type="entry name" value="5TMH_Lnb"/>
</dbReference>
<organism evidence="4 5">
    <name type="scientific">Aerolutibacter ruishenii</name>
    <dbReference type="NCBI Taxonomy" id="686800"/>
    <lineage>
        <taxon>Bacteria</taxon>
        <taxon>Pseudomonadati</taxon>
        <taxon>Pseudomonadota</taxon>
        <taxon>Gammaproteobacteria</taxon>
        <taxon>Lysobacterales</taxon>
        <taxon>Lysobacteraceae</taxon>
        <taxon>Aerolutibacter</taxon>
    </lineage>
</organism>
<dbReference type="Proteomes" id="UP000316471">
    <property type="component" value="Unassembled WGS sequence"/>
</dbReference>
<dbReference type="Pfam" id="PF13387">
    <property type="entry name" value="Lnb_N"/>
    <property type="match status" value="1"/>
</dbReference>
<proteinExistence type="predicted"/>
<dbReference type="Pfam" id="PF25221">
    <property type="entry name" value="5TMH_Lnb"/>
    <property type="match status" value="1"/>
</dbReference>
<feature type="transmembrane region" description="Helical" evidence="1">
    <location>
        <begin position="223"/>
        <end position="241"/>
    </location>
</feature>
<keyword evidence="5" id="KW-1185">Reference proteome</keyword>
<evidence type="ECO:0000259" key="2">
    <source>
        <dbReference type="Pfam" id="PF13387"/>
    </source>
</evidence>